<feature type="compositionally biased region" description="Basic and acidic residues" evidence="1">
    <location>
        <begin position="373"/>
        <end position="383"/>
    </location>
</feature>
<feature type="region of interest" description="Disordered" evidence="1">
    <location>
        <begin position="185"/>
        <end position="205"/>
    </location>
</feature>
<dbReference type="Proteomes" id="UP001189429">
    <property type="component" value="Unassembled WGS sequence"/>
</dbReference>
<sequence>MVLRLLAAAVAAALLVPAEGLATQGFLGADRGGPLEVEELESQQRLHESVRAYLDQALKSDDGLAEEERTVMDELANSARMETVSKAKQGQELQMVEDMLKELDELQMLDGSDNETKQGAENETNDLKTARHVAAVAFRKAIRNHLRRPAKAKRHHKEGEPAEDLSAPEDLNAWVHEANRAAQELEKEAKNEESDLGEAVPKGEEEKNLRRVADLIDEVDPKNASEMADLADALAQVERRPKRKAARRSNQIVSASDADSKMVEAMRSWMAEANKASQDLEKEAKNEESDLGEAVPKGEEEKNLRRVADLIDEVDPKNASEMADLADALAQVERRPKRKAARRSNQIVSASDADSKMVEAMRSWMAEANKASQDLEKEAKNEESDLGEAVPKGEEEKNLRRVADLIDEVDPKNASEMADLGDALAQDRTSQRKLKTRGEGDAKVDAMDSNDGEAKESEERRGEAAAAALETPMIEQGHPSRANLPEEGLAKEGEGRQAEEAMKSWVAEADKATNDIDREIDEAIDELKDEAPKSDEEKDLERMQNLIDATDPDNASEVADLAASLARSGSFTRRVGKFAAPPASGWSQKVAKEFWSWLKSAETESRSLDRDLDASTKELSEYLKGMTSKQEFAVHKELEMLEEIWAKYGLENESATAEDVMEKLVADAPAAA</sequence>
<reference evidence="3" key="1">
    <citation type="submission" date="2023-10" db="EMBL/GenBank/DDBJ databases">
        <authorList>
            <person name="Chen Y."/>
            <person name="Shah S."/>
            <person name="Dougan E. K."/>
            <person name="Thang M."/>
            <person name="Chan C."/>
        </authorList>
    </citation>
    <scope>NUCLEOTIDE SEQUENCE [LARGE SCALE GENOMIC DNA]</scope>
</reference>
<feature type="compositionally biased region" description="Basic residues" evidence="1">
    <location>
        <begin position="145"/>
        <end position="156"/>
    </location>
</feature>
<feature type="region of interest" description="Disordered" evidence="1">
    <location>
        <begin position="275"/>
        <end position="300"/>
    </location>
</feature>
<evidence type="ECO:0000313" key="3">
    <source>
        <dbReference type="EMBL" id="CAK0873009.1"/>
    </source>
</evidence>
<name>A0ABN9VIF2_9DINO</name>
<gene>
    <name evidence="3" type="ORF">PCOR1329_LOCUS58319</name>
</gene>
<feature type="compositionally biased region" description="Basic and acidic residues" evidence="1">
    <location>
        <begin position="436"/>
        <end position="463"/>
    </location>
</feature>
<proteinExistence type="predicted"/>
<organism evidence="3 4">
    <name type="scientific">Prorocentrum cordatum</name>
    <dbReference type="NCBI Taxonomy" id="2364126"/>
    <lineage>
        <taxon>Eukaryota</taxon>
        <taxon>Sar</taxon>
        <taxon>Alveolata</taxon>
        <taxon>Dinophyceae</taxon>
        <taxon>Prorocentrales</taxon>
        <taxon>Prorocentraceae</taxon>
        <taxon>Prorocentrum</taxon>
    </lineage>
</organism>
<feature type="region of interest" description="Disordered" evidence="1">
    <location>
        <begin position="145"/>
        <end position="170"/>
    </location>
</feature>
<feature type="region of interest" description="Disordered" evidence="1">
    <location>
        <begin position="369"/>
        <end position="501"/>
    </location>
</feature>
<keyword evidence="4" id="KW-1185">Reference proteome</keyword>
<feature type="chain" id="PRO_5046809566" evidence="2">
    <location>
        <begin position="21"/>
        <end position="672"/>
    </location>
</feature>
<keyword evidence="2" id="KW-0732">Signal</keyword>
<evidence type="ECO:0000256" key="1">
    <source>
        <dbReference type="SAM" id="MobiDB-lite"/>
    </source>
</evidence>
<accession>A0ABN9VIF2</accession>
<feature type="compositionally biased region" description="Basic and acidic residues" evidence="1">
    <location>
        <begin position="391"/>
        <end position="413"/>
    </location>
</feature>
<feature type="signal peptide" evidence="2">
    <location>
        <begin position="1"/>
        <end position="20"/>
    </location>
</feature>
<feature type="region of interest" description="Disordered" evidence="1">
    <location>
        <begin position="333"/>
        <end position="356"/>
    </location>
</feature>
<feature type="compositionally biased region" description="Basic and acidic residues" evidence="1">
    <location>
        <begin position="488"/>
        <end position="501"/>
    </location>
</feature>
<evidence type="ECO:0000313" key="4">
    <source>
        <dbReference type="Proteomes" id="UP001189429"/>
    </source>
</evidence>
<protein>
    <submittedName>
        <fullName evidence="3">Uncharacterized protein</fullName>
    </submittedName>
</protein>
<feature type="compositionally biased region" description="Basic and acidic residues" evidence="1">
    <location>
        <begin position="278"/>
        <end position="288"/>
    </location>
</feature>
<comment type="caution">
    <text evidence="3">The sequence shown here is derived from an EMBL/GenBank/DDBJ whole genome shotgun (WGS) entry which is preliminary data.</text>
</comment>
<evidence type="ECO:0000256" key="2">
    <source>
        <dbReference type="SAM" id="SignalP"/>
    </source>
</evidence>
<dbReference type="EMBL" id="CAUYUJ010017227">
    <property type="protein sequence ID" value="CAK0873009.1"/>
    <property type="molecule type" value="Genomic_DNA"/>
</dbReference>